<keyword evidence="2" id="KW-0687">Ribonucleoprotein</keyword>
<keyword evidence="5" id="KW-1185">Reference proteome</keyword>
<evidence type="ECO:0000259" key="3">
    <source>
        <dbReference type="Pfam" id="PF01248"/>
    </source>
</evidence>
<dbReference type="Pfam" id="PF01248">
    <property type="entry name" value="Ribosomal_L7Ae"/>
    <property type="match status" value="1"/>
</dbReference>
<dbReference type="Gene3D" id="3.30.1330.30">
    <property type="match status" value="1"/>
</dbReference>
<dbReference type="SUPFAM" id="SSF55315">
    <property type="entry name" value="L30e-like"/>
    <property type="match status" value="1"/>
</dbReference>
<dbReference type="GO" id="GO:0005840">
    <property type="term" value="C:ribosome"/>
    <property type="evidence" value="ECO:0007669"/>
    <property type="project" value="UniProtKB-KW"/>
</dbReference>
<evidence type="ECO:0000256" key="2">
    <source>
        <dbReference type="ARBA" id="ARBA00023274"/>
    </source>
</evidence>
<evidence type="ECO:0000313" key="4">
    <source>
        <dbReference type="EMBL" id="TDZ33840.1"/>
    </source>
</evidence>
<keyword evidence="1 4" id="KW-0689">Ribosomal protein</keyword>
<feature type="domain" description="Ribosomal protein eL8/eL30/eS12/Gadd45" evidence="3">
    <location>
        <begin position="18"/>
        <end position="89"/>
    </location>
</feature>
<evidence type="ECO:0000313" key="5">
    <source>
        <dbReference type="Proteomes" id="UP000295083"/>
    </source>
</evidence>
<dbReference type="Proteomes" id="UP000295083">
    <property type="component" value="Unassembled WGS sequence"/>
</dbReference>
<reference evidence="4 5" key="1">
    <citation type="submission" date="2018-11" db="EMBL/GenBank/DDBJ databases">
        <title>Genome sequence and assembly of Colletotrichum spinosum.</title>
        <authorList>
            <person name="Gan P."/>
            <person name="Shirasu K."/>
        </authorList>
    </citation>
    <scope>NUCLEOTIDE SEQUENCE [LARGE SCALE GENOMIC DNA]</scope>
    <source>
        <strain evidence="4 5">CBS 515.97</strain>
    </source>
</reference>
<gene>
    <name evidence="4" type="ORF">C8035_v009224</name>
</gene>
<dbReference type="InterPro" id="IPR004038">
    <property type="entry name" value="Ribosomal_eL8/eL30/eS12/Gad45"/>
</dbReference>
<dbReference type="EMBL" id="QAPG01000058">
    <property type="protein sequence ID" value="TDZ33840.1"/>
    <property type="molecule type" value="Genomic_DNA"/>
</dbReference>
<dbReference type="InterPro" id="IPR039109">
    <property type="entry name" value="Ribosomal_eL30-like"/>
</dbReference>
<comment type="caution">
    <text evidence="4">The sequence shown here is derived from an EMBL/GenBank/DDBJ whole genome shotgun (WGS) entry which is preliminary data.</text>
</comment>
<name>A0A4R8Q956_9PEZI</name>
<dbReference type="GO" id="GO:0003723">
    <property type="term" value="F:RNA binding"/>
    <property type="evidence" value="ECO:0007669"/>
    <property type="project" value="InterPro"/>
</dbReference>
<dbReference type="GO" id="GO:1990904">
    <property type="term" value="C:ribonucleoprotein complex"/>
    <property type="evidence" value="ECO:0007669"/>
    <property type="project" value="UniProtKB-KW"/>
</dbReference>
<protein>
    <submittedName>
        <fullName evidence="4">60S ribosomal protein L30</fullName>
    </submittedName>
</protein>
<organism evidence="4 5">
    <name type="scientific">Colletotrichum spinosum</name>
    <dbReference type="NCBI Taxonomy" id="1347390"/>
    <lineage>
        <taxon>Eukaryota</taxon>
        <taxon>Fungi</taxon>
        <taxon>Dikarya</taxon>
        <taxon>Ascomycota</taxon>
        <taxon>Pezizomycotina</taxon>
        <taxon>Sordariomycetes</taxon>
        <taxon>Hypocreomycetidae</taxon>
        <taxon>Glomerellales</taxon>
        <taxon>Glomerellaceae</taxon>
        <taxon>Colletotrichum</taxon>
        <taxon>Colletotrichum orbiculare species complex</taxon>
    </lineage>
</organism>
<dbReference type="PANTHER" id="PTHR11449">
    <property type="entry name" value="RIBOSOMAL PROTEIN L30"/>
    <property type="match status" value="1"/>
</dbReference>
<accession>A0A4R8Q956</accession>
<dbReference type="InterPro" id="IPR029064">
    <property type="entry name" value="Ribosomal_eL30-like_sf"/>
</dbReference>
<evidence type="ECO:0000256" key="1">
    <source>
        <dbReference type="ARBA" id="ARBA00022980"/>
    </source>
</evidence>
<proteinExistence type="predicted"/>
<dbReference type="AlphaFoldDB" id="A0A4R8Q956"/>
<sequence length="96" mass="10307">MARTKDKSSDTLAQRLAPVRSGKANLVLISAKTPPLRRSELEDFAMLRQAPVHHFNGTNAPKIEMGTACGRLFRCGLMVALDAGDSDILADQAVTA</sequence>